<keyword evidence="10" id="KW-1185">Reference proteome</keyword>
<dbReference type="PROSITE" id="PS00086">
    <property type="entry name" value="CYTOCHROME_P450"/>
    <property type="match status" value="1"/>
</dbReference>
<evidence type="ECO:0000256" key="7">
    <source>
        <dbReference type="ARBA" id="ARBA00043906"/>
    </source>
</evidence>
<accession>A0A918RLG1</accession>
<keyword evidence="6 8" id="KW-0503">Monooxygenase</keyword>
<evidence type="ECO:0000256" key="1">
    <source>
        <dbReference type="ARBA" id="ARBA00010617"/>
    </source>
</evidence>
<dbReference type="Gene3D" id="1.10.630.10">
    <property type="entry name" value="Cytochrome P450"/>
    <property type="match status" value="1"/>
</dbReference>
<keyword evidence="2 8" id="KW-0349">Heme</keyword>
<evidence type="ECO:0000256" key="3">
    <source>
        <dbReference type="ARBA" id="ARBA00022723"/>
    </source>
</evidence>
<organism evidence="9 10">
    <name type="scientific">Novosphingobium arvoryzae</name>
    <dbReference type="NCBI Taxonomy" id="1256514"/>
    <lineage>
        <taxon>Bacteria</taxon>
        <taxon>Pseudomonadati</taxon>
        <taxon>Pseudomonadota</taxon>
        <taxon>Alphaproteobacteria</taxon>
        <taxon>Sphingomonadales</taxon>
        <taxon>Sphingomonadaceae</taxon>
        <taxon>Novosphingobium</taxon>
    </lineage>
</organism>
<evidence type="ECO:0000256" key="4">
    <source>
        <dbReference type="ARBA" id="ARBA00023002"/>
    </source>
</evidence>
<evidence type="ECO:0000256" key="5">
    <source>
        <dbReference type="ARBA" id="ARBA00023004"/>
    </source>
</evidence>
<dbReference type="SUPFAM" id="SSF48264">
    <property type="entry name" value="Cytochrome P450"/>
    <property type="match status" value="1"/>
</dbReference>
<dbReference type="InterPro" id="IPR017972">
    <property type="entry name" value="Cyt_P450_CS"/>
</dbReference>
<dbReference type="GO" id="GO:0004497">
    <property type="term" value="F:monooxygenase activity"/>
    <property type="evidence" value="ECO:0007669"/>
    <property type="project" value="UniProtKB-KW"/>
</dbReference>
<evidence type="ECO:0000313" key="10">
    <source>
        <dbReference type="Proteomes" id="UP000634139"/>
    </source>
</evidence>
<dbReference type="GO" id="GO:0005506">
    <property type="term" value="F:iron ion binding"/>
    <property type="evidence" value="ECO:0007669"/>
    <property type="project" value="InterPro"/>
</dbReference>
<reference evidence="9" key="2">
    <citation type="submission" date="2020-09" db="EMBL/GenBank/DDBJ databases">
        <authorList>
            <person name="Sun Q."/>
            <person name="Kim S."/>
        </authorList>
    </citation>
    <scope>NUCLEOTIDE SEQUENCE</scope>
    <source>
        <strain evidence="9">KCTC 32422</strain>
    </source>
</reference>
<dbReference type="InterPro" id="IPR036396">
    <property type="entry name" value="Cyt_P450_sf"/>
</dbReference>
<dbReference type="Proteomes" id="UP000634139">
    <property type="component" value="Unassembled WGS sequence"/>
</dbReference>
<dbReference type="Pfam" id="PF00067">
    <property type="entry name" value="p450"/>
    <property type="match status" value="1"/>
</dbReference>
<sequence length="414" mass="46666">MRESCLARRAPLRHTRVKITNDERSAAMFRFDPYSPAFDADPFPAYKTLRDEYPCFWSEEAGMWVLSRYDDILAALSNWRTYSSAKGNLIDEFPGRAGSTLGSSDPPRHDRLRALIQSAMTKRALDHILEPARAACRQHLAELEGKDVFDFVNDYGSKVTVDLLFYLFALPKEGAEQVRDNAVLMVQTDAKTRQKSEAHLNAFRWMADYAENLVQERKRNPGEDLLSNFITAEIDGEKLLDKEVQLTVTTLIMAGIESLSGFLGMFAYNLADHAGARRALAADHALIPDAMEESLRFNTSAQRFKRCLQHDVELHGQTMRAGDFVMLCYGSANRDERMFADPDTYDITRRPKRHLGFGGGVHACLGAMLARVATEVVFSEFLSAVPEFTRVDPVLPWVPSSNFRSPQTLRLARG</sequence>
<keyword evidence="5 8" id="KW-0408">Iron</keyword>
<comment type="caution">
    <text evidence="9">The sequence shown here is derived from an EMBL/GenBank/DDBJ whole genome shotgun (WGS) entry which is preliminary data.</text>
</comment>
<dbReference type="GO" id="GO:0016705">
    <property type="term" value="F:oxidoreductase activity, acting on paired donors, with incorporation or reduction of molecular oxygen"/>
    <property type="evidence" value="ECO:0007669"/>
    <property type="project" value="InterPro"/>
</dbReference>
<gene>
    <name evidence="9" type="ORF">GCM10011617_23150</name>
</gene>
<keyword evidence="4 8" id="KW-0560">Oxidoreductase</keyword>
<dbReference type="EMBL" id="BMZD01000005">
    <property type="protein sequence ID" value="GHA01745.1"/>
    <property type="molecule type" value="Genomic_DNA"/>
</dbReference>
<dbReference type="FunFam" id="1.10.630.10:FF:000018">
    <property type="entry name" value="Cytochrome P450 monooxygenase"/>
    <property type="match status" value="1"/>
</dbReference>
<dbReference type="PRINTS" id="PR00359">
    <property type="entry name" value="BP450"/>
</dbReference>
<proteinExistence type="inferred from homology"/>
<comment type="function">
    <text evidence="7">Cytochromes P450 are a group of heme-thiolate monooxygenases. They oxidize a variety of structurally unrelated compounds, including steroids, fatty acids, and xenobiotics.</text>
</comment>
<dbReference type="PANTHER" id="PTHR46696:SF6">
    <property type="entry name" value="P450, PUTATIVE (EUROFUNG)-RELATED"/>
    <property type="match status" value="1"/>
</dbReference>
<dbReference type="GO" id="GO:0020037">
    <property type="term" value="F:heme binding"/>
    <property type="evidence" value="ECO:0007669"/>
    <property type="project" value="InterPro"/>
</dbReference>
<evidence type="ECO:0000256" key="6">
    <source>
        <dbReference type="ARBA" id="ARBA00023033"/>
    </source>
</evidence>
<evidence type="ECO:0000256" key="8">
    <source>
        <dbReference type="RuleBase" id="RU000461"/>
    </source>
</evidence>
<keyword evidence="3 8" id="KW-0479">Metal-binding</keyword>
<dbReference type="PANTHER" id="PTHR46696">
    <property type="entry name" value="P450, PUTATIVE (EUROFUNG)-RELATED"/>
    <property type="match status" value="1"/>
</dbReference>
<name>A0A918RLG1_9SPHN</name>
<dbReference type="AlphaFoldDB" id="A0A918RLG1"/>
<dbReference type="InterPro" id="IPR001128">
    <property type="entry name" value="Cyt_P450"/>
</dbReference>
<dbReference type="InterPro" id="IPR002397">
    <property type="entry name" value="Cyt_P450_B"/>
</dbReference>
<comment type="similarity">
    <text evidence="1 8">Belongs to the cytochrome P450 family.</text>
</comment>
<protein>
    <submittedName>
        <fullName evidence="9">Cytochrome P450 monooxygenase</fullName>
    </submittedName>
</protein>
<evidence type="ECO:0000256" key="2">
    <source>
        <dbReference type="ARBA" id="ARBA00022617"/>
    </source>
</evidence>
<evidence type="ECO:0000313" key="9">
    <source>
        <dbReference type="EMBL" id="GHA01745.1"/>
    </source>
</evidence>
<reference evidence="9" key="1">
    <citation type="journal article" date="2014" name="Int. J. Syst. Evol. Microbiol.">
        <title>Complete genome sequence of Corynebacterium casei LMG S-19264T (=DSM 44701T), isolated from a smear-ripened cheese.</title>
        <authorList>
            <consortium name="US DOE Joint Genome Institute (JGI-PGF)"/>
            <person name="Walter F."/>
            <person name="Albersmeier A."/>
            <person name="Kalinowski J."/>
            <person name="Ruckert C."/>
        </authorList>
    </citation>
    <scope>NUCLEOTIDE SEQUENCE</scope>
    <source>
        <strain evidence="9">KCTC 32422</strain>
    </source>
</reference>